<dbReference type="HAMAP" id="MF_00055">
    <property type="entry name" value="MEMO1"/>
    <property type="match status" value="1"/>
</dbReference>
<dbReference type="Proteomes" id="UP001206983">
    <property type="component" value="Unassembled WGS sequence"/>
</dbReference>
<gene>
    <name evidence="3" type="ORF">PV02_03560</name>
</gene>
<sequence>MRQTAVAGQFYPKNQKDLKKELSRCFRNTEVQPREIKGAVAPHAGYIYSGEVAAHAYALLPEADTYVLFGPNHTGYGSAVALSQDTWTTPLGNVETDRELGKLLAGSIVDYDEIAHRFEHSIEVQIPFLQYRFGEGFRILPICMGLQDEETAIEVGREVARAARESGKRVVFIASSDFTHYQSAERASDNDHYLIEPVIRMDIPEFYRRREERNITACGFGPIAATMAASRESGAVKASLLRYATSGDVTGDRSQVVGYAAIVFE</sequence>
<accession>A0AAE3H9X9</accession>
<dbReference type="CDD" id="cd07361">
    <property type="entry name" value="MEMO_like"/>
    <property type="match status" value="1"/>
</dbReference>
<organism evidence="3 4">
    <name type="scientific">Methanolobus chelungpuianus</name>
    <dbReference type="NCBI Taxonomy" id="502115"/>
    <lineage>
        <taxon>Archaea</taxon>
        <taxon>Methanobacteriati</taxon>
        <taxon>Methanobacteriota</taxon>
        <taxon>Stenosarchaea group</taxon>
        <taxon>Methanomicrobia</taxon>
        <taxon>Methanosarcinales</taxon>
        <taxon>Methanosarcinaceae</taxon>
        <taxon>Methanolobus</taxon>
    </lineage>
</organism>
<dbReference type="NCBIfam" id="NF001987">
    <property type="entry name" value="PRK00782.1"/>
    <property type="match status" value="1"/>
</dbReference>
<dbReference type="Gene3D" id="3.40.830.10">
    <property type="entry name" value="LigB-like"/>
    <property type="match status" value="1"/>
</dbReference>
<keyword evidence="4" id="KW-1185">Reference proteome</keyword>
<dbReference type="AlphaFoldDB" id="A0AAE3H9X9"/>
<dbReference type="NCBIfam" id="TIGR04336">
    <property type="entry name" value="AmmeMemoSam_B"/>
    <property type="match status" value="1"/>
</dbReference>
<dbReference type="Pfam" id="PF01875">
    <property type="entry name" value="Memo"/>
    <property type="match status" value="1"/>
</dbReference>
<dbReference type="EMBL" id="JTEO01000002">
    <property type="protein sequence ID" value="MCQ6962219.1"/>
    <property type="molecule type" value="Genomic_DNA"/>
</dbReference>
<comment type="caution">
    <text evidence="3">The sequence shown here is derived from an EMBL/GenBank/DDBJ whole genome shotgun (WGS) entry which is preliminary data.</text>
</comment>
<proteinExistence type="inferred from homology"/>
<dbReference type="SUPFAM" id="SSF53213">
    <property type="entry name" value="LigB-like"/>
    <property type="match status" value="1"/>
</dbReference>
<dbReference type="PANTHER" id="PTHR11060">
    <property type="entry name" value="PROTEIN MEMO1"/>
    <property type="match status" value="1"/>
</dbReference>
<evidence type="ECO:0000313" key="4">
    <source>
        <dbReference type="Proteomes" id="UP001206983"/>
    </source>
</evidence>
<reference evidence="3 4" key="1">
    <citation type="journal article" date="2011" name="Appl. Environ. Microbiol.">
        <title>Methanogenic archaea isolated from Taiwan's Chelungpu fault.</title>
        <authorList>
            <person name="Wu S.Y."/>
            <person name="Lai M.C."/>
        </authorList>
    </citation>
    <scope>NUCLEOTIDE SEQUENCE [LARGE SCALE GENOMIC DNA]</scope>
    <source>
        <strain evidence="3 4">St545Mb</strain>
    </source>
</reference>
<evidence type="ECO:0000256" key="2">
    <source>
        <dbReference type="HAMAP-Rule" id="MF_00055"/>
    </source>
</evidence>
<evidence type="ECO:0000256" key="1">
    <source>
        <dbReference type="ARBA" id="ARBA00006315"/>
    </source>
</evidence>
<protein>
    <recommendedName>
        <fullName evidence="2">MEMO1 family protein PV02_03560</fullName>
    </recommendedName>
</protein>
<comment type="similarity">
    <text evidence="1 2">Belongs to the MEMO1 family.</text>
</comment>
<dbReference type="PANTHER" id="PTHR11060:SF0">
    <property type="entry name" value="PROTEIN MEMO1"/>
    <property type="match status" value="1"/>
</dbReference>
<dbReference type="InterPro" id="IPR002737">
    <property type="entry name" value="MEMO1_fam"/>
</dbReference>
<name>A0AAE3H9X9_9EURY</name>
<evidence type="ECO:0000313" key="3">
    <source>
        <dbReference type="EMBL" id="MCQ6962219.1"/>
    </source>
</evidence>
<dbReference type="RefSeq" id="WP_256621990.1">
    <property type="nucleotide sequence ID" value="NZ_JTEO01000002.1"/>
</dbReference>